<comment type="caution">
    <text evidence="8">The sequence shown here is derived from an EMBL/GenBank/DDBJ whole genome shotgun (WGS) entry which is preliminary data.</text>
</comment>
<dbReference type="Pfam" id="PF01292">
    <property type="entry name" value="Ni_hydr_CYTB"/>
    <property type="match status" value="1"/>
</dbReference>
<dbReference type="InterPro" id="IPR011577">
    <property type="entry name" value="Cyt_b561_bac/Ni-Hgenase"/>
</dbReference>
<evidence type="ECO:0000256" key="5">
    <source>
        <dbReference type="ARBA" id="ARBA00023136"/>
    </source>
</evidence>
<feature type="transmembrane region" description="Helical" evidence="6">
    <location>
        <begin position="197"/>
        <end position="214"/>
    </location>
</feature>
<dbReference type="InterPro" id="IPR016174">
    <property type="entry name" value="Di-haem_cyt_TM"/>
</dbReference>
<evidence type="ECO:0000313" key="8">
    <source>
        <dbReference type="EMBL" id="PTQ90938.1"/>
    </source>
</evidence>
<evidence type="ECO:0000256" key="6">
    <source>
        <dbReference type="SAM" id="Phobius"/>
    </source>
</evidence>
<dbReference type="RefSeq" id="WP_107863972.1">
    <property type="nucleotide sequence ID" value="NZ_QAON01000001.1"/>
</dbReference>
<feature type="transmembrane region" description="Helical" evidence="6">
    <location>
        <begin position="52"/>
        <end position="69"/>
    </location>
</feature>
<keyword evidence="4 6" id="KW-1133">Transmembrane helix</keyword>
<evidence type="ECO:0000313" key="9">
    <source>
        <dbReference type="Proteomes" id="UP000244223"/>
    </source>
</evidence>
<dbReference type="Gene3D" id="1.20.950.20">
    <property type="entry name" value="Transmembrane di-heme cytochromes, Chain C"/>
    <property type="match status" value="1"/>
</dbReference>
<feature type="transmembrane region" description="Helical" evidence="6">
    <location>
        <begin position="12"/>
        <end position="31"/>
    </location>
</feature>
<dbReference type="GO" id="GO:0022904">
    <property type="term" value="P:respiratory electron transport chain"/>
    <property type="evidence" value="ECO:0007669"/>
    <property type="project" value="InterPro"/>
</dbReference>
<dbReference type="OrthoDB" id="9811006at2"/>
<dbReference type="SUPFAM" id="SSF101874">
    <property type="entry name" value="YceI-like"/>
    <property type="match status" value="1"/>
</dbReference>
<proteinExistence type="predicted"/>
<comment type="subcellular location">
    <subcellularLocation>
        <location evidence="1">Cell membrane</location>
        <topology evidence="1">Multi-pass membrane protein</topology>
    </subcellularLocation>
</comment>
<organism evidence="8 9">
    <name type="scientific">Agitococcus lubricus</name>
    <dbReference type="NCBI Taxonomy" id="1077255"/>
    <lineage>
        <taxon>Bacteria</taxon>
        <taxon>Pseudomonadati</taxon>
        <taxon>Pseudomonadota</taxon>
        <taxon>Gammaproteobacteria</taxon>
        <taxon>Moraxellales</taxon>
        <taxon>Moraxellaceae</taxon>
        <taxon>Agitococcus</taxon>
    </lineage>
</organism>
<dbReference type="SUPFAM" id="SSF81342">
    <property type="entry name" value="Transmembrane di-heme cytochromes"/>
    <property type="match status" value="1"/>
</dbReference>
<dbReference type="GO" id="GO:0009055">
    <property type="term" value="F:electron transfer activity"/>
    <property type="evidence" value="ECO:0007669"/>
    <property type="project" value="InterPro"/>
</dbReference>
<dbReference type="InterPro" id="IPR007372">
    <property type="entry name" value="Lipid/polyisoprenoid-bd_YceI"/>
</dbReference>
<accession>A0A2T5J325</accession>
<evidence type="ECO:0000256" key="2">
    <source>
        <dbReference type="ARBA" id="ARBA00022475"/>
    </source>
</evidence>
<reference evidence="8 9" key="1">
    <citation type="submission" date="2018-04" db="EMBL/GenBank/DDBJ databases">
        <title>Genomic Encyclopedia of Archaeal and Bacterial Type Strains, Phase II (KMG-II): from individual species to whole genera.</title>
        <authorList>
            <person name="Goeker M."/>
        </authorList>
    </citation>
    <scope>NUCLEOTIDE SEQUENCE [LARGE SCALE GENOMIC DNA]</scope>
    <source>
        <strain evidence="8 9">DSM 5822</strain>
    </source>
</reference>
<dbReference type="PANTHER" id="PTHR34406">
    <property type="entry name" value="PROTEIN YCEI"/>
    <property type="match status" value="1"/>
</dbReference>
<dbReference type="Pfam" id="PF04264">
    <property type="entry name" value="YceI"/>
    <property type="match status" value="1"/>
</dbReference>
<dbReference type="EMBL" id="QAON01000001">
    <property type="protein sequence ID" value="PTQ90938.1"/>
    <property type="molecule type" value="Genomic_DNA"/>
</dbReference>
<keyword evidence="3 6" id="KW-0812">Transmembrane</keyword>
<gene>
    <name evidence="8" type="ORF">C8N29_1017</name>
</gene>
<evidence type="ECO:0000256" key="3">
    <source>
        <dbReference type="ARBA" id="ARBA00022692"/>
    </source>
</evidence>
<feature type="transmembrane region" description="Helical" evidence="6">
    <location>
        <begin position="153"/>
        <end position="176"/>
    </location>
</feature>
<keyword evidence="5 6" id="KW-0472">Membrane</keyword>
<dbReference type="PANTHER" id="PTHR34406:SF1">
    <property type="entry name" value="PROTEIN YCEI"/>
    <property type="match status" value="1"/>
</dbReference>
<name>A0A2T5J325_9GAMM</name>
<dbReference type="SMART" id="SM00867">
    <property type="entry name" value="YceI"/>
    <property type="match status" value="1"/>
</dbReference>
<protein>
    <submittedName>
        <fullName evidence="8">Cytochrome b561</fullName>
    </submittedName>
</protein>
<dbReference type="GO" id="GO:0005886">
    <property type="term" value="C:plasma membrane"/>
    <property type="evidence" value="ECO:0007669"/>
    <property type="project" value="UniProtKB-SubCell"/>
</dbReference>
<keyword evidence="9" id="KW-1185">Reference proteome</keyword>
<dbReference type="Proteomes" id="UP000244223">
    <property type="component" value="Unassembled WGS sequence"/>
</dbReference>
<evidence type="ECO:0000256" key="1">
    <source>
        <dbReference type="ARBA" id="ARBA00004651"/>
    </source>
</evidence>
<dbReference type="AlphaFoldDB" id="A0A2T5J325"/>
<evidence type="ECO:0000259" key="7">
    <source>
        <dbReference type="SMART" id="SM00867"/>
    </source>
</evidence>
<keyword evidence="2" id="KW-1003">Cell membrane</keyword>
<feature type="domain" description="Lipid/polyisoprenoid-binding YceI-like" evidence="7">
    <location>
        <begin position="280"/>
        <end position="440"/>
    </location>
</feature>
<sequence>MSNPPKHYTKTAVLLHWVIAAAIIFQLALGWRMVDEPKGSGVYALFQLHKSIGFTILALVCVRIGWRFTHQPPSLPDTMPVWEQWAAKLAHLGFYGIMLGLPLTGWILVSASSTNIPTVLFGTVPIPHLPFIANLTVDNKKVIHDLAELSHSLIAVLTLALLAAHIGAVLKHQLWVKDAVFSHMALGANKGWREPKLWLVLALVPTVFSAAWWIPIQKPRTQASVVTAITAPVNSSPQAEPETAIPSVESIVPIEPAATPVQERSTDLTEQTQTVAKPTVWQLNRQASQLGFVSSWSGAEIVGTFTDWQAEIVFDEQALEQARIKVTVNLAKVATGDEERDNALPSADWFDAAHYPQAVFVSKRVKKMANQRYQAQGQLTLRNQTKPVTLDFSLKINGKKAYAEGIAQLDRTDFGVGQGEWAATDSIPAAVKVQFKLEASTR</sequence>
<dbReference type="InterPro" id="IPR036761">
    <property type="entry name" value="TTHA0802/YceI-like_sf"/>
</dbReference>
<feature type="transmembrane region" description="Helical" evidence="6">
    <location>
        <begin position="89"/>
        <end position="109"/>
    </location>
</feature>
<dbReference type="Gene3D" id="2.40.128.110">
    <property type="entry name" value="Lipid/polyisoprenoid-binding, YceI-like"/>
    <property type="match status" value="1"/>
</dbReference>
<evidence type="ECO:0000256" key="4">
    <source>
        <dbReference type="ARBA" id="ARBA00022989"/>
    </source>
</evidence>